<evidence type="ECO:0000256" key="4">
    <source>
        <dbReference type="ARBA" id="ARBA00022679"/>
    </source>
</evidence>
<dbReference type="eggNOG" id="COG0801">
    <property type="taxonomic scope" value="Bacteria"/>
</dbReference>
<dbReference type="GO" id="GO:0003848">
    <property type="term" value="F:2-amino-4-hydroxy-6-hydroxymethyldihydropteridine diphosphokinase activity"/>
    <property type="evidence" value="ECO:0007669"/>
    <property type="project" value="UniProtKB-EC"/>
</dbReference>
<dbReference type="GO" id="GO:0046654">
    <property type="term" value="P:tetrahydrofolate biosynthetic process"/>
    <property type="evidence" value="ECO:0007669"/>
    <property type="project" value="UniProtKB-UniPathway"/>
</dbReference>
<dbReference type="InParanoid" id="S0EYB2"/>
<dbReference type="EMBL" id="HF951689">
    <property type="protein sequence ID" value="CCW36600.1"/>
    <property type="molecule type" value="Genomic_DNA"/>
</dbReference>
<keyword evidence="4 10" id="KW-0808">Transferase</keyword>
<evidence type="ECO:0000256" key="6">
    <source>
        <dbReference type="ARBA" id="ARBA00022777"/>
    </source>
</evidence>
<dbReference type="InterPro" id="IPR000550">
    <property type="entry name" value="Hppk"/>
</dbReference>
<dbReference type="KEGG" id="ccz:CCALI_02815"/>
<evidence type="ECO:0000259" key="9">
    <source>
        <dbReference type="Pfam" id="PF01288"/>
    </source>
</evidence>
<keyword evidence="8" id="KW-0289">Folate biosynthesis</keyword>
<dbReference type="OrthoDB" id="9808041at2"/>
<keyword evidence="7" id="KW-0067">ATP-binding</keyword>
<keyword evidence="6 10" id="KW-0418">Kinase</keyword>
<dbReference type="PATRIC" id="fig|1303518.3.peg.2921"/>
<dbReference type="AlphaFoldDB" id="S0EYB2"/>
<dbReference type="InterPro" id="IPR035907">
    <property type="entry name" value="Hppk_sf"/>
</dbReference>
<dbReference type="STRING" id="454171.CP488_01273"/>
<dbReference type="GO" id="GO:0046656">
    <property type="term" value="P:folic acid biosynthetic process"/>
    <property type="evidence" value="ECO:0007669"/>
    <property type="project" value="UniProtKB-KW"/>
</dbReference>
<organism evidence="10 11">
    <name type="scientific">Chthonomonas calidirosea (strain DSM 23976 / ICMP 18418 / T49)</name>
    <dbReference type="NCBI Taxonomy" id="1303518"/>
    <lineage>
        <taxon>Bacteria</taxon>
        <taxon>Bacillati</taxon>
        <taxon>Armatimonadota</taxon>
        <taxon>Chthonomonadia</taxon>
        <taxon>Chthonomonadales</taxon>
        <taxon>Chthonomonadaceae</taxon>
        <taxon>Chthonomonas</taxon>
    </lineage>
</organism>
<comment type="pathway">
    <text evidence="2">Cofactor biosynthesis; tetrahydrofolate biosynthesis; 2-amino-4-hydroxy-6-hydroxymethyl-7,8-dihydropteridine diphosphate from 7,8-dihydroneopterin triphosphate: step 4/4.</text>
</comment>
<dbReference type="NCBIfam" id="TIGR01498">
    <property type="entry name" value="folK"/>
    <property type="match status" value="1"/>
</dbReference>
<evidence type="ECO:0000256" key="3">
    <source>
        <dbReference type="ARBA" id="ARBA00013253"/>
    </source>
</evidence>
<feature type="domain" description="7,8-dihydro-6-hydroxymethylpterin-pyrophosphokinase" evidence="9">
    <location>
        <begin position="11"/>
        <end position="143"/>
    </location>
</feature>
<evidence type="ECO:0000256" key="1">
    <source>
        <dbReference type="ARBA" id="ARBA00000198"/>
    </source>
</evidence>
<dbReference type="UniPathway" id="UPA00077">
    <property type="reaction ID" value="UER00155"/>
</dbReference>
<dbReference type="RefSeq" id="WP_016484104.1">
    <property type="nucleotide sequence ID" value="NC_021487.1"/>
</dbReference>
<dbReference type="HOGENOM" id="CLU_097916_2_3_0"/>
<evidence type="ECO:0000313" key="11">
    <source>
        <dbReference type="Proteomes" id="UP000014227"/>
    </source>
</evidence>
<proteinExistence type="predicted"/>
<keyword evidence="11" id="KW-1185">Reference proteome</keyword>
<dbReference type="GO" id="GO:0005524">
    <property type="term" value="F:ATP binding"/>
    <property type="evidence" value="ECO:0007669"/>
    <property type="project" value="UniProtKB-KW"/>
</dbReference>
<dbReference type="Proteomes" id="UP000014227">
    <property type="component" value="Chromosome I"/>
</dbReference>
<protein>
    <recommendedName>
        <fullName evidence="3">2-amino-4-hydroxy-6-hydroxymethyldihydropteridine diphosphokinase</fullName>
        <ecNumber evidence="3">2.7.6.3</ecNumber>
    </recommendedName>
</protein>
<dbReference type="PANTHER" id="PTHR43071:SF1">
    <property type="entry name" value="2-AMINO-4-HYDROXY-6-HYDROXYMETHYLDIHYDROPTERIDINE PYROPHOSPHOKINASE"/>
    <property type="match status" value="1"/>
</dbReference>
<dbReference type="EC" id="2.7.6.3" evidence="3"/>
<evidence type="ECO:0000256" key="2">
    <source>
        <dbReference type="ARBA" id="ARBA00005051"/>
    </source>
</evidence>
<accession>S0EYB2</accession>
<sequence length="181" mass="20448">MKERTSEVVAYLGLGSSLGDRLQNLQKALQRLTKTGDITIEKVSPVYESPHLGREPEDAWRYPPHLNAVVKIRTCLTPVALLERIQYVEAEGGRERNISWGPRTIDIDILLYADEEIRTDQLKIPHPEIANRAFVIVPLWDIAADLLLPDGRRLGQLMASECIQRQTLRRCAQTLAGWQGA</sequence>
<dbReference type="Gene3D" id="3.30.70.560">
    <property type="entry name" value="7,8-Dihydro-6-hydroxymethylpterin-pyrophosphokinase HPPK"/>
    <property type="match status" value="1"/>
</dbReference>
<reference evidence="11" key="1">
    <citation type="submission" date="2013-03" db="EMBL/GenBank/DDBJ databases">
        <title>Genome sequence of Chthonomonas calidirosea, the first sequenced genome from the Armatimonadetes phylum (formally candidate division OP10).</title>
        <authorList>
            <person name="Lee K.C.Y."/>
            <person name="Morgan X.C."/>
            <person name="Dunfield P.F."/>
            <person name="Tamas I."/>
            <person name="Houghton K.M."/>
            <person name="Vyssotski M."/>
            <person name="Ryan J.L.J."/>
            <person name="Lagutin K."/>
            <person name="McDonald I.R."/>
            <person name="Stott M.B."/>
        </authorList>
    </citation>
    <scope>NUCLEOTIDE SEQUENCE [LARGE SCALE GENOMIC DNA]</scope>
    <source>
        <strain evidence="11">DSM 23976 / ICMP 18418 / T49</strain>
    </source>
</reference>
<keyword evidence="5" id="KW-0547">Nucleotide-binding</keyword>
<evidence type="ECO:0000256" key="5">
    <source>
        <dbReference type="ARBA" id="ARBA00022741"/>
    </source>
</evidence>
<dbReference type="CDD" id="cd00483">
    <property type="entry name" value="HPPK"/>
    <property type="match status" value="1"/>
</dbReference>
<dbReference type="GO" id="GO:0016301">
    <property type="term" value="F:kinase activity"/>
    <property type="evidence" value="ECO:0007669"/>
    <property type="project" value="UniProtKB-KW"/>
</dbReference>
<dbReference type="Pfam" id="PF01288">
    <property type="entry name" value="HPPK"/>
    <property type="match status" value="1"/>
</dbReference>
<evidence type="ECO:0000313" key="10">
    <source>
        <dbReference type="EMBL" id="CCW36600.1"/>
    </source>
</evidence>
<gene>
    <name evidence="10" type="ORF">CCALI_02815</name>
</gene>
<name>S0EYB2_CHTCT</name>
<evidence type="ECO:0000256" key="8">
    <source>
        <dbReference type="ARBA" id="ARBA00022909"/>
    </source>
</evidence>
<comment type="catalytic activity">
    <reaction evidence="1">
        <text>6-hydroxymethyl-7,8-dihydropterin + ATP = (7,8-dihydropterin-6-yl)methyl diphosphate + AMP + H(+)</text>
        <dbReference type="Rhea" id="RHEA:11412"/>
        <dbReference type="ChEBI" id="CHEBI:15378"/>
        <dbReference type="ChEBI" id="CHEBI:30616"/>
        <dbReference type="ChEBI" id="CHEBI:44841"/>
        <dbReference type="ChEBI" id="CHEBI:72950"/>
        <dbReference type="ChEBI" id="CHEBI:456215"/>
        <dbReference type="EC" id="2.7.6.3"/>
    </reaction>
</comment>
<evidence type="ECO:0000256" key="7">
    <source>
        <dbReference type="ARBA" id="ARBA00022840"/>
    </source>
</evidence>
<dbReference type="SUPFAM" id="SSF55083">
    <property type="entry name" value="6-hydroxymethyl-7,8-dihydropterin pyrophosphokinase, HPPK"/>
    <property type="match status" value="1"/>
</dbReference>
<dbReference type="FunCoup" id="S0EYB2">
    <property type="interactions" value="340"/>
</dbReference>
<dbReference type="PANTHER" id="PTHR43071">
    <property type="entry name" value="2-AMINO-4-HYDROXY-6-HYDROXYMETHYLDIHYDROPTERIDINE PYROPHOSPHOKINASE"/>
    <property type="match status" value="1"/>
</dbReference>